<dbReference type="PANTHER" id="PTHR36649:SF28">
    <property type="entry name" value="UBIQUITIN-LIKE DOMAIN-CONTAINING PROTEIN"/>
    <property type="match status" value="1"/>
</dbReference>
<proteinExistence type="predicted"/>
<protein>
    <recommendedName>
        <fullName evidence="5">RING-type domain-containing protein</fullName>
    </recommendedName>
</protein>
<dbReference type="SUPFAM" id="SSF56399">
    <property type="entry name" value="ADP-ribosylation"/>
    <property type="match status" value="1"/>
</dbReference>
<dbReference type="EMBL" id="CAJNOQ010010118">
    <property type="protein sequence ID" value="CAF1243429.1"/>
    <property type="molecule type" value="Genomic_DNA"/>
</dbReference>
<dbReference type="EMBL" id="CAJOBC010011353">
    <property type="protein sequence ID" value="CAF4007773.1"/>
    <property type="molecule type" value="Genomic_DNA"/>
</dbReference>
<sequence>MNQAKLCSHLGYVIKGKKTDKGRGRNQTRPITRQPISIDTLRPNHVVKKLIDEFLTSLKTKNYEFKVGIDVNRNRRKVLSSTNKNKMSSSTSSLNETVSKNSNKKTVYDIPTTVELLKALFELQSLNSTSSSSLSTTTSNDNQCKSIWLPTSMTIGEARRILSTILYIYENIMISLENDSKILFEEMLKISFRLNRVALPPFRLLIIHKSQLLLLERKESKLLLTEHKSISLLELIMYHLIINNINQSEIVNSDYITSHTTSSNDKNDEYWPICEIKMGIIPSTQLIHPLKHNQLRRIIGKIIQTTDISTKLKINFNTCLKLLENVSVSVNTDILDIKSITPHLSKVIEVYDYPLLVAFSYDRLVLSQFTNIQCSDGRLAHGVMTNGKYYSLSNKAYSHMSELEVDRGSVIQLRFNTQSETISNEKTSSFQMNEVEIKECYQKASGIDKSKFSSENYQYSAEFDNNTVCLMFPPKAIDLIISINELKQKSDNVNVKTIVAKDNTIRSYLKSNLKSSTHIMHDSLSSATLITQASTSSLPSIDKPECSNCLSILNNDNLECPTCTNVFCRICIESIYNHPNGNHCCPICYERVALSAYRKSIIIERFEKEGILAFKCLNCNTIPEKPRLCLDPECSALFCYDCYKKLAEHPSANTTVSDFAKTIKCPRCKNADMYLSCAVLYYTGRIIEYQMTQESESNAKKSAITKSLPNTIWKQRAWLPEKGIIEKNHNRIISVIKFNGDHITFDNEKGNCPLLIINEPPEYTCPESLRLSYWTTENEINQWEDDDNIKFYQHSQSSIAAYIPHFSDFTARNIRFTEHISLDTTYLDTTYDYDFTTKTDTDKSYQRGLEPYTRPCGWYRKAIKVVGVYEDAVWLGKDINAWPVAYHGTSTTNALGILRTGLRAGGSENIPVINGARFGSGIYLSPNPSFSGKSQYAKPVRKNHREYQIMFQVRVKHPSITKHTSDIWICTNPQDVRPYGILFKET</sequence>
<dbReference type="GO" id="GO:0003950">
    <property type="term" value="F:NAD+ poly-ADP-ribosyltransferase activity"/>
    <property type="evidence" value="ECO:0007669"/>
    <property type="project" value="InterPro"/>
</dbReference>
<dbReference type="Gene3D" id="3.30.40.10">
    <property type="entry name" value="Zinc/RING finger domain, C3HC4 (zinc finger)"/>
    <property type="match status" value="1"/>
</dbReference>
<dbReference type="Proteomes" id="UP000663829">
    <property type="component" value="Unassembled WGS sequence"/>
</dbReference>
<evidence type="ECO:0000313" key="6">
    <source>
        <dbReference type="EMBL" id="CAF1243429.1"/>
    </source>
</evidence>
<evidence type="ECO:0000256" key="3">
    <source>
        <dbReference type="PROSITE-ProRule" id="PRU00175"/>
    </source>
</evidence>
<feature type="region of interest" description="Disordered" evidence="4">
    <location>
        <begin position="79"/>
        <end position="98"/>
    </location>
</feature>
<keyword evidence="1 3" id="KW-0863">Zinc-finger</keyword>
<dbReference type="PROSITE" id="PS50089">
    <property type="entry name" value="ZF_RING_2"/>
    <property type="match status" value="1"/>
</dbReference>
<dbReference type="InterPro" id="IPR013083">
    <property type="entry name" value="Znf_RING/FYVE/PHD"/>
</dbReference>
<evidence type="ECO:0000256" key="4">
    <source>
        <dbReference type="SAM" id="MobiDB-lite"/>
    </source>
</evidence>
<accession>A0A814ZFK6</accession>
<dbReference type="PANTHER" id="PTHR36649">
    <property type="entry name" value="UBIQUITIN-LIKE DOMAIN-CONTAINING PROTEIN"/>
    <property type="match status" value="1"/>
</dbReference>
<evidence type="ECO:0000256" key="2">
    <source>
        <dbReference type="ARBA" id="ARBA00022833"/>
    </source>
</evidence>
<dbReference type="InterPro" id="IPR001841">
    <property type="entry name" value="Znf_RING"/>
</dbReference>
<reference evidence="6" key="1">
    <citation type="submission" date="2021-02" db="EMBL/GenBank/DDBJ databases">
        <authorList>
            <person name="Nowell W R."/>
        </authorList>
    </citation>
    <scope>NUCLEOTIDE SEQUENCE</scope>
</reference>
<comment type="caution">
    <text evidence="6">The sequence shown here is derived from an EMBL/GenBank/DDBJ whole genome shotgun (WGS) entry which is preliminary data.</text>
</comment>
<feature type="domain" description="RING-type" evidence="5">
    <location>
        <begin position="546"/>
        <end position="588"/>
    </location>
</feature>
<dbReference type="AlphaFoldDB" id="A0A814ZFK6"/>
<evidence type="ECO:0000313" key="8">
    <source>
        <dbReference type="Proteomes" id="UP000663829"/>
    </source>
</evidence>
<keyword evidence="8" id="KW-1185">Reference proteome</keyword>
<dbReference type="OrthoDB" id="428577at2759"/>
<dbReference type="Proteomes" id="UP000681722">
    <property type="component" value="Unassembled WGS sequence"/>
</dbReference>
<name>A0A814ZFK6_9BILA</name>
<keyword evidence="2" id="KW-0862">Zinc</keyword>
<evidence type="ECO:0000256" key="1">
    <source>
        <dbReference type="ARBA" id="ARBA00022771"/>
    </source>
</evidence>
<keyword evidence="1 3" id="KW-0479">Metal-binding</keyword>
<organism evidence="6 8">
    <name type="scientific">Didymodactylos carnosus</name>
    <dbReference type="NCBI Taxonomy" id="1234261"/>
    <lineage>
        <taxon>Eukaryota</taxon>
        <taxon>Metazoa</taxon>
        <taxon>Spiralia</taxon>
        <taxon>Gnathifera</taxon>
        <taxon>Rotifera</taxon>
        <taxon>Eurotatoria</taxon>
        <taxon>Bdelloidea</taxon>
        <taxon>Philodinida</taxon>
        <taxon>Philodinidae</taxon>
        <taxon>Didymodactylos</taxon>
    </lineage>
</organism>
<evidence type="ECO:0000259" key="5">
    <source>
        <dbReference type="PROSITE" id="PS50089"/>
    </source>
</evidence>
<feature type="compositionally biased region" description="Low complexity" evidence="4">
    <location>
        <begin position="80"/>
        <end position="98"/>
    </location>
</feature>
<dbReference type="Gene3D" id="3.90.228.10">
    <property type="match status" value="1"/>
</dbReference>
<gene>
    <name evidence="6" type="ORF">GPM918_LOCUS25771</name>
    <name evidence="7" type="ORF">SRO942_LOCUS25810</name>
</gene>
<dbReference type="InterPro" id="IPR012317">
    <property type="entry name" value="Poly(ADP-ribose)pol_cat_dom"/>
</dbReference>
<dbReference type="GO" id="GO:0008270">
    <property type="term" value="F:zinc ion binding"/>
    <property type="evidence" value="ECO:0007669"/>
    <property type="project" value="UniProtKB-KW"/>
</dbReference>
<dbReference type="SUPFAM" id="SSF57850">
    <property type="entry name" value="RING/U-box"/>
    <property type="match status" value="1"/>
</dbReference>
<evidence type="ECO:0000313" key="7">
    <source>
        <dbReference type="EMBL" id="CAF4007773.1"/>
    </source>
</evidence>
<dbReference type="Pfam" id="PF00644">
    <property type="entry name" value="PARP"/>
    <property type="match status" value="1"/>
</dbReference>